<dbReference type="PRINTS" id="PR00195">
    <property type="entry name" value="DYNAMIN"/>
</dbReference>
<dbReference type="InterPro" id="IPR020850">
    <property type="entry name" value="GED_dom"/>
</dbReference>
<dbReference type="InterPro" id="IPR030381">
    <property type="entry name" value="G_DYNAMIN_dom"/>
</dbReference>
<dbReference type="PANTHER" id="PTHR11566:SF50">
    <property type="entry name" value="DYNAMIN-1-LIKE PROTEIN ISOFORM X1"/>
    <property type="match status" value="1"/>
</dbReference>
<dbReference type="Pfam" id="PF01031">
    <property type="entry name" value="Dynamin_M"/>
    <property type="match status" value="1"/>
</dbReference>
<dbReference type="SMART" id="SM00053">
    <property type="entry name" value="DYNc"/>
    <property type="match status" value="1"/>
</dbReference>
<keyword evidence="11" id="KW-0342">GTP-binding</keyword>
<accession>A0A8C7NKJ7</accession>
<dbReference type="InterPro" id="IPR022812">
    <property type="entry name" value="Dynamin"/>
</dbReference>
<dbReference type="GO" id="GO:0008017">
    <property type="term" value="F:microtubule binding"/>
    <property type="evidence" value="ECO:0007669"/>
    <property type="project" value="TreeGrafter"/>
</dbReference>
<dbReference type="InterPro" id="IPR027417">
    <property type="entry name" value="P-loop_NTPase"/>
</dbReference>
<protein>
    <recommendedName>
        <fullName evidence="4">Dynamin-1-like protein</fullName>
        <ecNumber evidence="3">3.6.5.5</ecNumber>
    </recommendedName>
</protein>
<organism evidence="16 17">
    <name type="scientific">Oncorhynchus mykiss</name>
    <name type="common">Rainbow trout</name>
    <name type="synonym">Salmo gairdneri</name>
    <dbReference type="NCBI Taxonomy" id="8022"/>
    <lineage>
        <taxon>Eukaryota</taxon>
        <taxon>Metazoa</taxon>
        <taxon>Chordata</taxon>
        <taxon>Craniata</taxon>
        <taxon>Vertebrata</taxon>
        <taxon>Euteleostomi</taxon>
        <taxon>Actinopterygii</taxon>
        <taxon>Neopterygii</taxon>
        <taxon>Teleostei</taxon>
        <taxon>Protacanthopterygii</taxon>
        <taxon>Salmoniformes</taxon>
        <taxon>Salmonidae</taxon>
        <taxon>Salmoninae</taxon>
        <taxon>Oncorhynchus</taxon>
    </lineage>
</organism>
<dbReference type="InterPro" id="IPR001401">
    <property type="entry name" value="Dynamin_GTPase"/>
</dbReference>
<evidence type="ECO:0000256" key="10">
    <source>
        <dbReference type="ARBA" id="ARBA00023128"/>
    </source>
</evidence>
<dbReference type="GO" id="GO:0003924">
    <property type="term" value="F:GTPase activity"/>
    <property type="evidence" value="ECO:0007669"/>
    <property type="project" value="InterPro"/>
</dbReference>
<keyword evidence="7" id="KW-1000">Mitochondrion outer membrane</keyword>
<keyword evidence="5" id="KW-0963">Cytoplasm</keyword>
<keyword evidence="17" id="KW-1185">Reference proteome</keyword>
<dbReference type="Pfam" id="PF00350">
    <property type="entry name" value="Dynamin_N"/>
    <property type="match status" value="1"/>
</dbReference>
<name>A0A8C7NKJ7_ONCMY</name>
<sequence>METLIPIINRLQEVFLTVGAEIIQLPQIVVVGSQSSGKSSVLESLVGRDFLPRGLGIVTRRPLVLQLVNVPPLAERRLQENGNGVKQNANSYPGIKADEWGTFLHSKNQIFTDFLEIRKEIEEETERSSGGNKGISPEPIYLKIFSPHVLNLTLVDLPGITKVPVGDQPEDIEAQVQEMILSFISNPNSLILSVSPANSDLATSDALKLAREVDLDGRRTLLVVSKLDLMDAGTDALEVLLGRVIPVRLGIVGVVNRSQHDINTQKSIEDTARDEQAFLQRHYPSLASRCGSRYLARTLSRLLMHHIRDCLPELKRRVTVLSAQYQARLSSYGQPVEDHSSTLLQIVTKFASDYCNTIEGTATHIQTSELCGGARICYIFHETFGRTLQSIDPLGGLTELDILTAIRNATGPRPALFVPEISFELLVKKQIKRLEEPSLRCVELVHEELQRIIQHCSSYSTQELLRFPKLHDSIVEVVTSLLRKRLPITNDMVHNLVQIELAYINTKHPDFTDAAQVSASVNSQQVILPQLKAHGLQDGDKCWMNEKVAEEKAPVAGFSSPVKGQAINLLDTAVPVSRKLSAREQRDCEVIQRLIKCYFLIVRKSIQDSVPKTVMHFLVNFVKERLQSELVGQLYKQNLLQGLLIESQDTAQQRTEVAQMLEALQKASNIISEIRETHLW</sequence>
<evidence type="ECO:0000259" key="15">
    <source>
        <dbReference type="PROSITE" id="PS51718"/>
    </source>
</evidence>
<evidence type="ECO:0000256" key="6">
    <source>
        <dbReference type="ARBA" id="ARBA00022741"/>
    </source>
</evidence>
<reference evidence="16" key="3">
    <citation type="submission" date="2025-09" db="UniProtKB">
        <authorList>
            <consortium name="Ensembl"/>
        </authorList>
    </citation>
    <scope>IDENTIFICATION</scope>
</reference>
<dbReference type="GO" id="GO:0008289">
    <property type="term" value="F:lipid binding"/>
    <property type="evidence" value="ECO:0007669"/>
    <property type="project" value="UniProtKB-KW"/>
</dbReference>
<comment type="subcellular location">
    <subcellularLocation>
        <location evidence="2">Cytoplasm</location>
        <location evidence="2">Cytosol</location>
    </subcellularLocation>
    <subcellularLocation>
        <location evidence="1">Mitochondrion outer membrane</location>
        <topology evidence="1">Peripheral membrane protein</topology>
    </subcellularLocation>
</comment>
<evidence type="ECO:0000256" key="3">
    <source>
        <dbReference type="ARBA" id="ARBA00011980"/>
    </source>
</evidence>
<dbReference type="GO" id="GO:0005741">
    <property type="term" value="C:mitochondrial outer membrane"/>
    <property type="evidence" value="ECO:0007669"/>
    <property type="project" value="UniProtKB-SubCell"/>
</dbReference>
<dbReference type="PROSITE" id="PS51388">
    <property type="entry name" value="GED"/>
    <property type="match status" value="1"/>
</dbReference>
<dbReference type="GeneTree" id="ENSGT00940000165180"/>
<dbReference type="CDD" id="cd08771">
    <property type="entry name" value="DLP_1"/>
    <property type="match status" value="1"/>
</dbReference>
<evidence type="ECO:0000256" key="8">
    <source>
        <dbReference type="ARBA" id="ARBA00022801"/>
    </source>
</evidence>
<evidence type="ECO:0000256" key="12">
    <source>
        <dbReference type="ARBA" id="ARBA00023136"/>
    </source>
</evidence>
<dbReference type="GO" id="GO:0000266">
    <property type="term" value="P:mitochondrial fission"/>
    <property type="evidence" value="ECO:0007669"/>
    <property type="project" value="TreeGrafter"/>
</dbReference>
<dbReference type="FunFam" id="3.40.50.300:FF:000172">
    <property type="entry name" value="Dynamin-1-like protein isoform 1"/>
    <property type="match status" value="1"/>
</dbReference>
<dbReference type="SUPFAM" id="SSF52540">
    <property type="entry name" value="P-loop containing nucleoside triphosphate hydrolases"/>
    <property type="match status" value="1"/>
</dbReference>
<evidence type="ECO:0000256" key="7">
    <source>
        <dbReference type="ARBA" id="ARBA00022787"/>
    </source>
</evidence>
<dbReference type="FunFam" id="1.20.120.1240:FF:000001">
    <property type="entry name" value="Dynamin 1 like"/>
    <property type="match status" value="1"/>
</dbReference>
<dbReference type="PANTHER" id="PTHR11566">
    <property type="entry name" value="DYNAMIN"/>
    <property type="match status" value="1"/>
</dbReference>
<feature type="domain" description="GED" evidence="14">
    <location>
        <begin position="588"/>
        <end position="679"/>
    </location>
</feature>
<dbReference type="Ensembl" id="ENSOMYT00000009968.2">
    <property type="protein sequence ID" value="ENSOMYP00000008991.2"/>
    <property type="gene ID" value="ENSOMYG00000004481.2"/>
</dbReference>
<evidence type="ECO:0000256" key="2">
    <source>
        <dbReference type="ARBA" id="ARBA00004514"/>
    </source>
</evidence>
<dbReference type="GO" id="GO:0005525">
    <property type="term" value="F:GTP binding"/>
    <property type="evidence" value="ECO:0007669"/>
    <property type="project" value="UniProtKB-KW"/>
</dbReference>
<keyword evidence="9" id="KW-0446">Lipid-binding</keyword>
<comment type="catalytic activity">
    <reaction evidence="13">
        <text>GTP + H2O = GDP + phosphate + H(+)</text>
        <dbReference type="Rhea" id="RHEA:19669"/>
        <dbReference type="ChEBI" id="CHEBI:15377"/>
        <dbReference type="ChEBI" id="CHEBI:15378"/>
        <dbReference type="ChEBI" id="CHEBI:37565"/>
        <dbReference type="ChEBI" id="CHEBI:43474"/>
        <dbReference type="ChEBI" id="CHEBI:58189"/>
        <dbReference type="EC" id="3.6.5.5"/>
    </reaction>
</comment>
<evidence type="ECO:0000313" key="16">
    <source>
        <dbReference type="Ensembl" id="ENSOMYP00000008991.2"/>
    </source>
</evidence>
<proteinExistence type="predicted"/>
<dbReference type="Gene3D" id="3.40.50.300">
    <property type="entry name" value="P-loop containing nucleotide triphosphate hydrolases"/>
    <property type="match status" value="1"/>
</dbReference>
<evidence type="ECO:0000256" key="4">
    <source>
        <dbReference type="ARBA" id="ARBA00018833"/>
    </source>
</evidence>
<evidence type="ECO:0000259" key="14">
    <source>
        <dbReference type="PROSITE" id="PS51388"/>
    </source>
</evidence>
<dbReference type="Gene3D" id="1.20.120.1240">
    <property type="entry name" value="Dynamin, middle domain"/>
    <property type="match status" value="1"/>
</dbReference>
<evidence type="ECO:0000313" key="17">
    <source>
        <dbReference type="Proteomes" id="UP000694395"/>
    </source>
</evidence>
<dbReference type="PROSITE" id="PS51718">
    <property type="entry name" value="G_DYNAMIN_2"/>
    <property type="match status" value="1"/>
</dbReference>
<feature type="domain" description="Dynamin-type G" evidence="15">
    <location>
        <begin position="22"/>
        <end position="312"/>
    </location>
</feature>
<evidence type="ECO:0000256" key="11">
    <source>
        <dbReference type="ARBA" id="ARBA00023134"/>
    </source>
</evidence>
<reference evidence="16" key="1">
    <citation type="submission" date="2020-07" db="EMBL/GenBank/DDBJ databases">
        <title>A long reads based de novo assembly of the rainbow trout Arlee double haploid line genome.</title>
        <authorList>
            <person name="Gao G."/>
            <person name="Palti Y."/>
        </authorList>
    </citation>
    <scope>NUCLEOTIDE SEQUENCE [LARGE SCALE GENOMIC DNA]</scope>
</reference>
<reference evidence="16" key="2">
    <citation type="submission" date="2025-08" db="UniProtKB">
        <authorList>
            <consortium name="Ensembl"/>
        </authorList>
    </citation>
    <scope>IDENTIFICATION</scope>
</reference>
<dbReference type="InterPro" id="IPR003130">
    <property type="entry name" value="GED"/>
</dbReference>
<dbReference type="GO" id="GO:0006897">
    <property type="term" value="P:endocytosis"/>
    <property type="evidence" value="ECO:0007669"/>
    <property type="project" value="TreeGrafter"/>
</dbReference>
<dbReference type="GO" id="GO:0005829">
    <property type="term" value="C:cytosol"/>
    <property type="evidence" value="ECO:0007669"/>
    <property type="project" value="UniProtKB-SubCell"/>
</dbReference>
<dbReference type="Pfam" id="PF02212">
    <property type="entry name" value="GED"/>
    <property type="match status" value="1"/>
</dbReference>
<dbReference type="EC" id="3.6.5.5" evidence="3"/>
<evidence type="ECO:0000256" key="1">
    <source>
        <dbReference type="ARBA" id="ARBA00004450"/>
    </source>
</evidence>
<dbReference type="GO" id="GO:0048312">
    <property type="term" value="P:intracellular distribution of mitochondria"/>
    <property type="evidence" value="ECO:0007669"/>
    <property type="project" value="TreeGrafter"/>
</dbReference>
<keyword evidence="10" id="KW-0496">Mitochondrion</keyword>
<dbReference type="InterPro" id="IPR000375">
    <property type="entry name" value="Dynamin_stalk"/>
</dbReference>
<keyword evidence="6" id="KW-0547">Nucleotide-binding</keyword>
<dbReference type="InterPro" id="IPR045063">
    <property type="entry name" value="Dynamin_N"/>
</dbReference>
<dbReference type="GO" id="GO:0005874">
    <property type="term" value="C:microtubule"/>
    <property type="evidence" value="ECO:0007669"/>
    <property type="project" value="TreeGrafter"/>
</dbReference>
<dbReference type="AlphaFoldDB" id="A0A8C7NKJ7"/>
<keyword evidence="12" id="KW-0472">Membrane</keyword>
<evidence type="ECO:0000256" key="5">
    <source>
        <dbReference type="ARBA" id="ARBA00022490"/>
    </source>
</evidence>
<dbReference type="GO" id="GO:0016559">
    <property type="term" value="P:peroxisome fission"/>
    <property type="evidence" value="ECO:0007669"/>
    <property type="project" value="TreeGrafter"/>
</dbReference>
<evidence type="ECO:0000256" key="13">
    <source>
        <dbReference type="ARBA" id="ARBA00048040"/>
    </source>
</evidence>
<dbReference type="SMART" id="SM00302">
    <property type="entry name" value="GED"/>
    <property type="match status" value="1"/>
</dbReference>
<evidence type="ECO:0000256" key="9">
    <source>
        <dbReference type="ARBA" id="ARBA00023121"/>
    </source>
</evidence>
<keyword evidence="8" id="KW-0378">Hydrolase</keyword>
<dbReference type="Proteomes" id="UP000694395">
    <property type="component" value="Chromosome 11"/>
</dbReference>